<evidence type="ECO:0000256" key="1">
    <source>
        <dbReference type="PROSITE-ProRule" id="PRU00169"/>
    </source>
</evidence>
<dbReference type="InterPro" id="IPR052020">
    <property type="entry name" value="Cyclic_di-GMP/3'3'-cGAMP_PDE"/>
</dbReference>
<dbReference type="Proteomes" id="UP000060487">
    <property type="component" value="Unassembled WGS sequence"/>
</dbReference>
<dbReference type="GO" id="GO:0071111">
    <property type="term" value="F:cyclic-guanylate-specific phosphodiesterase activity"/>
    <property type="evidence" value="ECO:0007669"/>
    <property type="project" value="UniProtKB-EC"/>
</dbReference>
<dbReference type="RefSeq" id="WP_085050783.1">
    <property type="nucleotide sequence ID" value="NZ_LNQR01000006.1"/>
</dbReference>
<dbReference type="SMART" id="SM00471">
    <property type="entry name" value="HDc"/>
    <property type="match status" value="1"/>
</dbReference>
<proteinExistence type="predicted"/>
<sequence>MSEIKFSILIVDDEAGNRQMLRQILKGKYRLFFAADGMAALEIAVQNKPDLILLDIMMPGIDGYETCRRLKANSETATNPVIFITALADVGDEAQGFEAGGVDYITKPVSAPVVLHRVAAHLEIYHSRLLAEETIKKRTRQLSDSQKSAVIMLGEAGHYNDTDTGSHVWRMAAYCGEIARACGWSAKKLECMELASVMHDVGKLGIPGTILRKPGKLDPEEWKIMETHTTIGCNILSKSNTPLFEMAATVAHYHHEKWNGGGYPKGLKGDEIPECAAIVAVADVFDALTMTRPYKAPWPVEKAIEEIKKGSGTHFNPHIVECFFKSLDMIMIIKTSWDEKEQGGAS</sequence>
<comment type="caution">
    <text evidence="4">The sequence shown here is derived from an EMBL/GenBank/DDBJ whole genome shotgun (WGS) entry which is preliminary data.</text>
</comment>
<dbReference type="InterPro" id="IPR037522">
    <property type="entry name" value="HD_GYP_dom"/>
</dbReference>
<dbReference type="InterPro" id="IPR001789">
    <property type="entry name" value="Sig_transdc_resp-reg_receiver"/>
</dbReference>
<evidence type="ECO:0000313" key="5">
    <source>
        <dbReference type="Proteomes" id="UP000060487"/>
    </source>
</evidence>
<feature type="modified residue" description="4-aspartylphosphate" evidence="1">
    <location>
        <position position="55"/>
    </location>
</feature>
<accession>A0ABR5SJB8</accession>
<dbReference type="PROSITE" id="PS51832">
    <property type="entry name" value="HD_GYP"/>
    <property type="match status" value="1"/>
</dbReference>
<dbReference type="SUPFAM" id="SSF52172">
    <property type="entry name" value="CheY-like"/>
    <property type="match status" value="1"/>
</dbReference>
<feature type="domain" description="HD-GYP" evidence="3">
    <location>
        <begin position="142"/>
        <end position="339"/>
    </location>
</feature>
<dbReference type="CDD" id="cd00077">
    <property type="entry name" value="HDc"/>
    <property type="match status" value="1"/>
</dbReference>
<dbReference type="CDD" id="cd19920">
    <property type="entry name" value="REC_PA4781-like"/>
    <property type="match status" value="1"/>
</dbReference>
<dbReference type="PANTHER" id="PTHR45228:SF5">
    <property type="entry name" value="CYCLIC DI-GMP PHOSPHODIESTERASE VC_1348-RELATED"/>
    <property type="match status" value="1"/>
</dbReference>
<dbReference type="SMART" id="SM00448">
    <property type="entry name" value="REC"/>
    <property type="match status" value="1"/>
</dbReference>
<dbReference type="PROSITE" id="PS50110">
    <property type="entry name" value="RESPONSE_REGULATORY"/>
    <property type="match status" value="1"/>
</dbReference>
<dbReference type="Pfam" id="PF00072">
    <property type="entry name" value="Response_reg"/>
    <property type="match status" value="1"/>
</dbReference>
<evidence type="ECO:0000313" key="4">
    <source>
        <dbReference type="EMBL" id="KWT94364.1"/>
    </source>
</evidence>
<keyword evidence="5" id="KW-1185">Reference proteome</keyword>
<evidence type="ECO:0000259" key="2">
    <source>
        <dbReference type="PROSITE" id="PS50110"/>
    </source>
</evidence>
<dbReference type="EC" id="3.1.4.52" evidence="4"/>
<dbReference type="SUPFAM" id="SSF109604">
    <property type="entry name" value="HD-domain/PDEase-like"/>
    <property type="match status" value="1"/>
</dbReference>
<organism evidence="4 5">
    <name type="scientific">Candidatus Magnetominusculus xianensis</name>
    <dbReference type="NCBI Taxonomy" id="1748249"/>
    <lineage>
        <taxon>Bacteria</taxon>
        <taxon>Pseudomonadati</taxon>
        <taxon>Nitrospirota</taxon>
        <taxon>Nitrospiria</taxon>
        <taxon>Nitrospirales</taxon>
        <taxon>Nitrospiraceae</taxon>
        <taxon>Candidatus Magnetominusculus</taxon>
    </lineage>
</organism>
<gene>
    <name evidence="4" type="ORF">ASN18_0249</name>
</gene>
<dbReference type="PANTHER" id="PTHR45228">
    <property type="entry name" value="CYCLIC DI-GMP PHOSPHODIESTERASE TM_0186-RELATED"/>
    <property type="match status" value="1"/>
</dbReference>
<dbReference type="EMBL" id="LNQR01000006">
    <property type="protein sequence ID" value="KWT94364.1"/>
    <property type="molecule type" value="Genomic_DNA"/>
</dbReference>
<dbReference type="Pfam" id="PF13487">
    <property type="entry name" value="HD_5"/>
    <property type="match status" value="1"/>
</dbReference>
<dbReference type="InterPro" id="IPR011006">
    <property type="entry name" value="CheY-like_superfamily"/>
</dbReference>
<dbReference type="InterPro" id="IPR003607">
    <property type="entry name" value="HD/PDEase_dom"/>
</dbReference>
<keyword evidence="1" id="KW-0597">Phosphoprotein</keyword>
<name>A0ABR5SJB8_9BACT</name>
<dbReference type="Gene3D" id="3.40.50.2300">
    <property type="match status" value="1"/>
</dbReference>
<dbReference type="Gene3D" id="1.10.3210.10">
    <property type="entry name" value="Hypothetical protein af1432"/>
    <property type="match status" value="1"/>
</dbReference>
<evidence type="ECO:0000259" key="3">
    <source>
        <dbReference type="PROSITE" id="PS51832"/>
    </source>
</evidence>
<protein>
    <submittedName>
        <fullName evidence="4">Two-component system response regulator</fullName>
        <ecNumber evidence="4">3.1.4.52</ecNumber>
    </submittedName>
</protein>
<feature type="domain" description="Response regulatory" evidence="2">
    <location>
        <begin position="7"/>
        <end position="122"/>
    </location>
</feature>
<keyword evidence="4" id="KW-0378">Hydrolase</keyword>
<reference evidence="4 5" key="1">
    <citation type="submission" date="2015-11" db="EMBL/GenBank/DDBJ databases">
        <authorList>
            <person name="Lin W."/>
        </authorList>
    </citation>
    <scope>NUCLEOTIDE SEQUENCE [LARGE SCALE GENOMIC DNA]</scope>
    <source>
        <strain evidence="4 5">HCH-1</strain>
    </source>
</reference>